<protein>
    <recommendedName>
        <fullName evidence="6">Ribosomal RNA small subunit methyltransferase G</fullName>
        <ecNumber evidence="6">2.1.1.-</ecNumber>
    </recommendedName>
    <alternativeName>
        <fullName evidence="6">16S rRNA 7-methylguanosine methyltransferase</fullName>
        <shortName evidence="6">16S rRNA m7G methyltransferase</shortName>
    </alternativeName>
</protein>
<feature type="binding site" evidence="6">
    <location>
        <position position="172"/>
    </location>
    <ligand>
        <name>S-adenosyl-L-methionine</name>
        <dbReference type="ChEBI" id="CHEBI:59789"/>
    </ligand>
</feature>
<keyword evidence="1 6" id="KW-0963">Cytoplasm</keyword>
<evidence type="ECO:0000313" key="8">
    <source>
        <dbReference type="Proteomes" id="UP000050909"/>
    </source>
</evidence>
<name>A0A0R1H257_9LACO</name>
<proteinExistence type="inferred from homology"/>
<comment type="subcellular location">
    <subcellularLocation>
        <location evidence="6">Cytoplasm</location>
    </subcellularLocation>
</comment>
<feature type="binding site" evidence="6">
    <location>
        <position position="102"/>
    </location>
    <ligand>
        <name>S-adenosyl-L-methionine</name>
        <dbReference type="ChEBI" id="CHEBI:59789"/>
    </ligand>
</feature>
<gene>
    <name evidence="6" type="primary">rsmG</name>
    <name evidence="7" type="ORF">FC62_GL001127</name>
</gene>
<dbReference type="InterPro" id="IPR003682">
    <property type="entry name" value="rRNA_ssu_MeTfrase_G"/>
</dbReference>
<dbReference type="InterPro" id="IPR029063">
    <property type="entry name" value="SAM-dependent_MTases_sf"/>
</dbReference>
<keyword evidence="8" id="KW-1185">Reference proteome</keyword>
<evidence type="ECO:0000256" key="1">
    <source>
        <dbReference type="ARBA" id="ARBA00022490"/>
    </source>
</evidence>
<dbReference type="PANTHER" id="PTHR31760">
    <property type="entry name" value="S-ADENOSYL-L-METHIONINE-DEPENDENT METHYLTRANSFERASES SUPERFAMILY PROTEIN"/>
    <property type="match status" value="1"/>
</dbReference>
<keyword evidence="4 6" id="KW-0808">Transferase</keyword>
<dbReference type="AlphaFoldDB" id="A0A0R1H257"/>
<comment type="similarity">
    <text evidence="6">Belongs to the methyltransferase superfamily. RNA methyltransferase RsmG family.</text>
</comment>
<evidence type="ECO:0000256" key="2">
    <source>
        <dbReference type="ARBA" id="ARBA00022552"/>
    </source>
</evidence>
<evidence type="ECO:0000256" key="6">
    <source>
        <dbReference type="HAMAP-Rule" id="MF_00074"/>
    </source>
</evidence>
<dbReference type="EC" id="2.1.1.-" evidence="6"/>
<comment type="caution">
    <text evidence="7">The sequence shown here is derived from an EMBL/GenBank/DDBJ whole genome shotgun (WGS) entry which is preliminary data.</text>
</comment>
<feature type="binding site" evidence="6">
    <location>
        <position position="107"/>
    </location>
    <ligand>
        <name>S-adenosyl-L-methionine</name>
        <dbReference type="ChEBI" id="CHEBI:59789"/>
    </ligand>
</feature>
<dbReference type="EMBL" id="AZCV01000003">
    <property type="protein sequence ID" value="KRK37793.1"/>
    <property type="molecule type" value="Genomic_DNA"/>
</dbReference>
<comment type="caution">
    <text evidence="6">Lacks conserved residue(s) required for the propagation of feature annotation.</text>
</comment>
<dbReference type="HAMAP" id="MF_00074">
    <property type="entry name" value="16SrRNA_methyltr_G"/>
    <property type="match status" value="1"/>
</dbReference>
<reference evidence="7 8" key="1">
    <citation type="journal article" date="2015" name="Genome Announc.">
        <title>Expanding the biotechnology potential of lactobacilli through comparative genomics of 213 strains and associated genera.</title>
        <authorList>
            <person name="Sun Z."/>
            <person name="Harris H.M."/>
            <person name="McCann A."/>
            <person name="Guo C."/>
            <person name="Argimon S."/>
            <person name="Zhang W."/>
            <person name="Yang X."/>
            <person name="Jeffery I.B."/>
            <person name="Cooney J.C."/>
            <person name="Kagawa T.F."/>
            <person name="Liu W."/>
            <person name="Song Y."/>
            <person name="Salvetti E."/>
            <person name="Wrobel A."/>
            <person name="Rasinkangas P."/>
            <person name="Parkhill J."/>
            <person name="Rea M.C."/>
            <person name="O'Sullivan O."/>
            <person name="Ritari J."/>
            <person name="Douillard F.P."/>
            <person name="Paul Ross R."/>
            <person name="Yang R."/>
            <person name="Briner A.E."/>
            <person name="Felis G.E."/>
            <person name="de Vos W.M."/>
            <person name="Barrangou R."/>
            <person name="Klaenhammer T.R."/>
            <person name="Caufield P.W."/>
            <person name="Cui Y."/>
            <person name="Zhang H."/>
            <person name="O'Toole P.W."/>
        </authorList>
    </citation>
    <scope>NUCLEOTIDE SEQUENCE [LARGE SCALE GENOMIC DNA]</scope>
    <source>
        <strain evidence="7 8">DSM 20534</strain>
    </source>
</reference>
<dbReference type="CDD" id="cd02440">
    <property type="entry name" value="AdoMet_MTases"/>
    <property type="match status" value="1"/>
</dbReference>
<dbReference type="SUPFAM" id="SSF53335">
    <property type="entry name" value="S-adenosyl-L-methionine-dependent methyltransferases"/>
    <property type="match status" value="1"/>
</dbReference>
<sequence length="262" mass="29356">MALLACLKWSTLLVVKHKFHGRKMKPEEFKQYLADRGVELTDQKVTQFQQYFKFLVETNEHVNLTAITAEEDVYLKHFLDSILPLLELPAAFVQNARVIDIGAGAGFPSLPIKILRPDLTVTIVDSLNKRIKFLGDLVIMLSLDNVELVHGRAEDVGQDRRYREKYDLVTARAVARLNTLSEYCLPFAKVGGAFVALKGPRGESELQDSATAIAKLGGKLRTNQVVTLPETAEQRMLTVIDKVKATPKKYPRQAGMPNKKPL</sequence>
<dbReference type="NCBIfam" id="TIGR00138">
    <property type="entry name" value="rsmG_gidB"/>
    <property type="match status" value="1"/>
</dbReference>
<dbReference type="GO" id="GO:0070043">
    <property type="term" value="F:rRNA (guanine-N7-)-methyltransferase activity"/>
    <property type="evidence" value="ECO:0007669"/>
    <property type="project" value="UniProtKB-UniRule"/>
</dbReference>
<keyword evidence="5 6" id="KW-0949">S-adenosyl-L-methionine</keyword>
<organism evidence="7 8">
    <name type="scientific">Amylolactobacillus amylotrophicus DSM 20534</name>
    <dbReference type="NCBI Taxonomy" id="1423722"/>
    <lineage>
        <taxon>Bacteria</taxon>
        <taxon>Bacillati</taxon>
        <taxon>Bacillota</taxon>
        <taxon>Bacilli</taxon>
        <taxon>Lactobacillales</taxon>
        <taxon>Lactobacillaceae</taxon>
        <taxon>Amylolactobacillus</taxon>
    </lineage>
</organism>
<keyword evidence="2 6" id="KW-0698">rRNA processing</keyword>
<dbReference type="GO" id="GO:0005829">
    <property type="term" value="C:cytosol"/>
    <property type="evidence" value="ECO:0007669"/>
    <property type="project" value="TreeGrafter"/>
</dbReference>
<feature type="binding site" evidence="6">
    <location>
        <begin position="153"/>
        <end position="154"/>
    </location>
    <ligand>
        <name>S-adenosyl-L-methionine</name>
        <dbReference type="ChEBI" id="CHEBI:59789"/>
    </ligand>
</feature>
<dbReference type="Proteomes" id="UP000050909">
    <property type="component" value="Unassembled WGS sequence"/>
</dbReference>
<evidence type="ECO:0000256" key="5">
    <source>
        <dbReference type="ARBA" id="ARBA00022691"/>
    </source>
</evidence>
<dbReference type="PATRIC" id="fig|1423722.3.peg.1149"/>
<evidence type="ECO:0000256" key="4">
    <source>
        <dbReference type="ARBA" id="ARBA00022679"/>
    </source>
</evidence>
<dbReference type="PANTHER" id="PTHR31760:SF0">
    <property type="entry name" value="S-ADENOSYL-L-METHIONINE-DEPENDENT METHYLTRANSFERASES SUPERFAMILY PROTEIN"/>
    <property type="match status" value="1"/>
</dbReference>
<keyword evidence="3 6" id="KW-0489">Methyltransferase</keyword>
<evidence type="ECO:0000256" key="3">
    <source>
        <dbReference type="ARBA" id="ARBA00022603"/>
    </source>
</evidence>
<dbReference type="Gene3D" id="3.40.50.150">
    <property type="entry name" value="Vaccinia Virus protein VP39"/>
    <property type="match status" value="1"/>
</dbReference>
<accession>A0A0R1H257</accession>
<evidence type="ECO:0000313" key="7">
    <source>
        <dbReference type="EMBL" id="KRK37793.1"/>
    </source>
</evidence>
<comment type="function">
    <text evidence="6">Specifically methylates the N7 position of a guanine in 16S rRNA.</text>
</comment>
<dbReference type="FunFam" id="3.40.50.150:FF:000041">
    <property type="entry name" value="Ribosomal RNA small subunit methyltransferase G"/>
    <property type="match status" value="1"/>
</dbReference>
<dbReference type="Pfam" id="PF02527">
    <property type="entry name" value="GidB"/>
    <property type="match status" value="1"/>
</dbReference>
<dbReference type="PIRSF" id="PIRSF003078">
    <property type="entry name" value="GidB"/>
    <property type="match status" value="1"/>
</dbReference>